<proteinExistence type="predicted"/>
<sequence>MARMETRWEKSDRKLHAEERISPVKARQGRTGYRILTVLVAALVLAFLVWIPVEIWGQKEADDVAPQQPGQQMQSEVPATPPQNGGPAPAQPAPSAR</sequence>
<organism evidence="3 4">
    <name type="scientific">Rhizobium viscosum</name>
    <name type="common">Arthrobacter viscosus</name>
    <dbReference type="NCBI Taxonomy" id="1673"/>
    <lineage>
        <taxon>Bacteria</taxon>
        <taxon>Pseudomonadati</taxon>
        <taxon>Pseudomonadota</taxon>
        <taxon>Alphaproteobacteria</taxon>
        <taxon>Hyphomicrobiales</taxon>
        <taxon>Rhizobiaceae</taxon>
        <taxon>Rhizobium/Agrobacterium group</taxon>
        <taxon>Rhizobium</taxon>
    </lineage>
</organism>
<evidence type="ECO:0000313" key="3">
    <source>
        <dbReference type="EMBL" id="MBE1504525.1"/>
    </source>
</evidence>
<dbReference type="Proteomes" id="UP000620262">
    <property type="component" value="Unassembled WGS sequence"/>
</dbReference>
<evidence type="ECO:0000256" key="1">
    <source>
        <dbReference type="SAM" id="MobiDB-lite"/>
    </source>
</evidence>
<evidence type="ECO:0008006" key="5">
    <source>
        <dbReference type="Google" id="ProtNLM"/>
    </source>
</evidence>
<dbReference type="EMBL" id="JADBEC010000001">
    <property type="protein sequence ID" value="MBE1504525.1"/>
    <property type="molecule type" value="Genomic_DNA"/>
</dbReference>
<name>A0ABR9IMW4_RHIVS</name>
<dbReference type="RefSeq" id="WP_192728543.1">
    <property type="nucleotide sequence ID" value="NZ_BAAAVL010000001.1"/>
</dbReference>
<protein>
    <recommendedName>
        <fullName evidence="5">Transmembrane protein</fullName>
    </recommendedName>
</protein>
<comment type="caution">
    <text evidence="3">The sequence shown here is derived from an EMBL/GenBank/DDBJ whole genome shotgun (WGS) entry which is preliminary data.</text>
</comment>
<evidence type="ECO:0000313" key="4">
    <source>
        <dbReference type="Proteomes" id="UP000620262"/>
    </source>
</evidence>
<gene>
    <name evidence="3" type="ORF">H4W29_001706</name>
</gene>
<keyword evidence="2" id="KW-0472">Membrane</keyword>
<feature type="transmembrane region" description="Helical" evidence="2">
    <location>
        <begin position="35"/>
        <end position="53"/>
    </location>
</feature>
<keyword evidence="2" id="KW-0812">Transmembrane</keyword>
<keyword evidence="2" id="KW-1133">Transmembrane helix</keyword>
<feature type="compositionally biased region" description="Polar residues" evidence="1">
    <location>
        <begin position="68"/>
        <end position="77"/>
    </location>
</feature>
<feature type="region of interest" description="Disordered" evidence="1">
    <location>
        <begin position="62"/>
        <end position="97"/>
    </location>
</feature>
<evidence type="ECO:0000256" key="2">
    <source>
        <dbReference type="SAM" id="Phobius"/>
    </source>
</evidence>
<accession>A0ABR9IMW4</accession>
<keyword evidence="4" id="KW-1185">Reference proteome</keyword>
<feature type="compositionally biased region" description="Low complexity" evidence="1">
    <location>
        <begin position="82"/>
        <end position="97"/>
    </location>
</feature>
<reference evidence="3 4" key="1">
    <citation type="submission" date="2020-10" db="EMBL/GenBank/DDBJ databases">
        <title>Sequencing the genomes of 1000 actinobacteria strains.</title>
        <authorList>
            <person name="Klenk H.-P."/>
        </authorList>
    </citation>
    <scope>NUCLEOTIDE SEQUENCE [LARGE SCALE GENOMIC DNA]</scope>
    <source>
        <strain evidence="3 4">DSM 7307</strain>
    </source>
</reference>